<keyword evidence="5" id="KW-0560">Oxidoreductase</keyword>
<evidence type="ECO:0000256" key="7">
    <source>
        <dbReference type="ARBA" id="ARBA00023033"/>
    </source>
</evidence>
<dbReference type="Pfam" id="PF00067">
    <property type="entry name" value="p450"/>
    <property type="match status" value="1"/>
</dbReference>
<dbReference type="SUPFAM" id="SSF48264">
    <property type="entry name" value="Cytochrome P450"/>
    <property type="match status" value="1"/>
</dbReference>
<evidence type="ECO:0000313" key="9">
    <source>
        <dbReference type="Proteomes" id="UP000092154"/>
    </source>
</evidence>
<gene>
    <name evidence="8" type="ORF">K503DRAFT_806159</name>
</gene>
<keyword evidence="4" id="KW-0479">Metal-binding</keyword>
<comment type="similarity">
    <text evidence="2">Belongs to the cytochrome P450 family.</text>
</comment>
<dbReference type="InterPro" id="IPR050364">
    <property type="entry name" value="Cytochrome_P450_fung"/>
</dbReference>
<dbReference type="InterPro" id="IPR036396">
    <property type="entry name" value="Cyt_P450_sf"/>
</dbReference>
<evidence type="ECO:0000256" key="1">
    <source>
        <dbReference type="ARBA" id="ARBA00001971"/>
    </source>
</evidence>
<evidence type="ECO:0000256" key="5">
    <source>
        <dbReference type="ARBA" id="ARBA00023002"/>
    </source>
</evidence>
<comment type="cofactor">
    <cofactor evidence="1">
        <name>heme</name>
        <dbReference type="ChEBI" id="CHEBI:30413"/>
    </cofactor>
</comment>
<dbReference type="GO" id="GO:0020037">
    <property type="term" value="F:heme binding"/>
    <property type="evidence" value="ECO:0007669"/>
    <property type="project" value="InterPro"/>
</dbReference>
<accession>A0A1B7MFF3</accession>
<keyword evidence="6" id="KW-0408">Iron</keyword>
<dbReference type="GO" id="GO:0016705">
    <property type="term" value="F:oxidoreductase activity, acting on paired donors, with incorporation or reduction of molecular oxygen"/>
    <property type="evidence" value="ECO:0007669"/>
    <property type="project" value="InterPro"/>
</dbReference>
<evidence type="ECO:0000256" key="3">
    <source>
        <dbReference type="ARBA" id="ARBA00022617"/>
    </source>
</evidence>
<evidence type="ECO:0000256" key="2">
    <source>
        <dbReference type="ARBA" id="ARBA00010617"/>
    </source>
</evidence>
<dbReference type="AlphaFoldDB" id="A0A1B7MFF3"/>
<dbReference type="PANTHER" id="PTHR46300:SF7">
    <property type="entry name" value="P450, PUTATIVE (EUROFUNG)-RELATED"/>
    <property type="match status" value="1"/>
</dbReference>
<dbReference type="GO" id="GO:0004497">
    <property type="term" value="F:monooxygenase activity"/>
    <property type="evidence" value="ECO:0007669"/>
    <property type="project" value="UniProtKB-KW"/>
</dbReference>
<keyword evidence="3" id="KW-0349">Heme</keyword>
<dbReference type="Proteomes" id="UP000092154">
    <property type="component" value="Unassembled WGS sequence"/>
</dbReference>
<dbReference type="OrthoDB" id="2688637at2759"/>
<dbReference type="InParanoid" id="A0A1B7MFF3"/>
<dbReference type="InterPro" id="IPR001128">
    <property type="entry name" value="Cyt_P450"/>
</dbReference>
<proteinExistence type="inferred from homology"/>
<dbReference type="GO" id="GO:0005506">
    <property type="term" value="F:iron ion binding"/>
    <property type="evidence" value="ECO:0007669"/>
    <property type="project" value="InterPro"/>
</dbReference>
<organism evidence="8 9">
    <name type="scientific">Rhizopogon vinicolor AM-OR11-026</name>
    <dbReference type="NCBI Taxonomy" id="1314800"/>
    <lineage>
        <taxon>Eukaryota</taxon>
        <taxon>Fungi</taxon>
        <taxon>Dikarya</taxon>
        <taxon>Basidiomycota</taxon>
        <taxon>Agaricomycotina</taxon>
        <taxon>Agaricomycetes</taxon>
        <taxon>Agaricomycetidae</taxon>
        <taxon>Boletales</taxon>
        <taxon>Suillineae</taxon>
        <taxon>Rhizopogonaceae</taxon>
        <taxon>Rhizopogon</taxon>
    </lineage>
</organism>
<evidence type="ECO:0000256" key="4">
    <source>
        <dbReference type="ARBA" id="ARBA00022723"/>
    </source>
</evidence>
<evidence type="ECO:0000256" key="6">
    <source>
        <dbReference type="ARBA" id="ARBA00023004"/>
    </source>
</evidence>
<keyword evidence="9" id="KW-1185">Reference proteome</keyword>
<dbReference type="Gene3D" id="1.10.630.10">
    <property type="entry name" value="Cytochrome P450"/>
    <property type="match status" value="1"/>
</dbReference>
<dbReference type="PANTHER" id="PTHR46300">
    <property type="entry name" value="P450, PUTATIVE (EUROFUNG)-RELATED-RELATED"/>
    <property type="match status" value="1"/>
</dbReference>
<dbReference type="EMBL" id="KV449457">
    <property type="protein sequence ID" value="OAX31320.1"/>
    <property type="molecule type" value="Genomic_DNA"/>
</dbReference>
<reference evidence="8 9" key="1">
    <citation type="submission" date="2016-06" db="EMBL/GenBank/DDBJ databases">
        <title>Comparative genomics of the ectomycorrhizal sister species Rhizopogon vinicolor and Rhizopogon vesiculosus (Basidiomycota: Boletales) reveals a divergence of the mating type B locus.</title>
        <authorList>
            <consortium name="DOE Joint Genome Institute"/>
            <person name="Mujic A.B."/>
            <person name="Kuo A."/>
            <person name="Tritt A."/>
            <person name="Lipzen A."/>
            <person name="Chen C."/>
            <person name="Johnson J."/>
            <person name="Sharma A."/>
            <person name="Barry K."/>
            <person name="Grigoriev I.V."/>
            <person name="Spatafora J.W."/>
        </authorList>
    </citation>
    <scope>NUCLEOTIDE SEQUENCE [LARGE SCALE GENOMIC DNA]</scope>
    <source>
        <strain evidence="8 9">AM-OR11-026</strain>
    </source>
</reference>
<keyword evidence="7" id="KW-0503">Monooxygenase</keyword>
<dbReference type="STRING" id="1314800.A0A1B7MFF3"/>
<sequence>MSDYLTLAGGLEALLAAFTISVALKTYFAKPKLPNGVQLPPGPPSLPLLGNALAVDVSEPWVTYKEWGSQYGNMFYTRLFSQDNIVINSEEVARDLLENRSHNYSDRPEIATNELLGVDYSAAFMRYNSRWRLQRKFLQQTFRRDAISDFQPMQMGKAHELLLNMLEDPLDYPKHLEGHSGSIIMSAVYSYEAARRRDPMIERISVGIEIIVKELRPEVAAIFSAFPTLLRLPSWLPGMRLKRISSLAKELATESMDNPFAYTERGLATGSISSCMVADHLLKLHESDDDPSWYKKAVKESAATAFGGHNIQCYSCWAE</sequence>
<protein>
    <submittedName>
        <fullName evidence="8">Cytochrome P450</fullName>
    </submittedName>
</protein>
<evidence type="ECO:0000313" key="8">
    <source>
        <dbReference type="EMBL" id="OAX31320.1"/>
    </source>
</evidence>
<name>A0A1B7MFF3_9AGAM</name>